<protein>
    <submittedName>
        <fullName evidence="1">Uncharacterized protein</fullName>
    </submittedName>
</protein>
<accession>A0ABQ2Y281</accession>
<comment type="caution">
    <text evidence="1">The sequence shown here is derived from an EMBL/GenBank/DDBJ whole genome shotgun (WGS) entry which is preliminary data.</text>
</comment>
<evidence type="ECO:0000313" key="1">
    <source>
        <dbReference type="EMBL" id="GGX53472.1"/>
    </source>
</evidence>
<sequence>MQTDDLFQEMMLNAKTAFGAHWQQVSDYLPTELKKMAVQLNSIADNVAAFQLDNSQGYSPATGKLMLQMQQHACVSVLVAMTQLTLLAVQDAVNSILAALRSALVKLASPLLLVL</sequence>
<dbReference type="Proteomes" id="UP000653343">
    <property type="component" value="Unassembled WGS sequence"/>
</dbReference>
<organism evidence="1 2">
    <name type="scientific">Undibacterium squillarum</name>
    <dbReference type="NCBI Taxonomy" id="1131567"/>
    <lineage>
        <taxon>Bacteria</taxon>
        <taxon>Pseudomonadati</taxon>
        <taxon>Pseudomonadota</taxon>
        <taxon>Betaproteobacteria</taxon>
        <taxon>Burkholderiales</taxon>
        <taxon>Oxalobacteraceae</taxon>
        <taxon>Undibacterium</taxon>
    </lineage>
</organism>
<reference evidence="2" key="1">
    <citation type="journal article" date="2019" name="Int. J. Syst. Evol. Microbiol.">
        <title>The Global Catalogue of Microorganisms (GCM) 10K type strain sequencing project: providing services to taxonomists for standard genome sequencing and annotation.</title>
        <authorList>
            <consortium name="The Broad Institute Genomics Platform"/>
            <consortium name="The Broad Institute Genome Sequencing Center for Infectious Disease"/>
            <person name="Wu L."/>
            <person name="Ma J."/>
        </authorList>
    </citation>
    <scope>NUCLEOTIDE SEQUENCE [LARGE SCALE GENOMIC DNA]</scope>
    <source>
        <strain evidence="2">KCTC 23917</strain>
    </source>
</reference>
<proteinExistence type="predicted"/>
<evidence type="ECO:0000313" key="2">
    <source>
        <dbReference type="Proteomes" id="UP000653343"/>
    </source>
</evidence>
<gene>
    <name evidence="1" type="ORF">GCM10010946_35090</name>
</gene>
<dbReference type="EMBL" id="BMYU01000012">
    <property type="protein sequence ID" value="GGX53472.1"/>
    <property type="molecule type" value="Genomic_DNA"/>
</dbReference>
<dbReference type="RefSeq" id="WP_189358878.1">
    <property type="nucleotide sequence ID" value="NZ_BMYU01000012.1"/>
</dbReference>
<keyword evidence="2" id="KW-1185">Reference proteome</keyword>
<name>A0ABQ2Y281_9BURK</name>